<sequence length="77" mass="8973">MPNYRISYYLDGTFHCGTRDSEIKDIDIAFKHYERLAERYFGTGRLFHFDCVMISSHSPAIPKGSQPRKGPGKYRNK</sequence>
<feature type="region of interest" description="Disordered" evidence="1">
    <location>
        <begin position="57"/>
        <end position="77"/>
    </location>
</feature>
<comment type="caution">
    <text evidence="2">The sequence shown here is derived from an EMBL/GenBank/DDBJ whole genome shotgun (WGS) entry which is preliminary data.</text>
</comment>
<proteinExistence type="predicted"/>
<dbReference type="STRING" id="1349421.OI18_12135"/>
<keyword evidence="3" id="KW-1185">Reference proteome</keyword>
<gene>
    <name evidence="2" type="ORF">OI18_12135</name>
</gene>
<name>A0A0C1IV26_9BACT</name>
<evidence type="ECO:0000313" key="3">
    <source>
        <dbReference type="Proteomes" id="UP000031408"/>
    </source>
</evidence>
<organism evidence="2 3">
    <name type="scientific">Flavihumibacter solisilvae</name>
    <dbReference type="NCBI Taxonomy" id="1349421"/>
    <lineage>
        <taxon>Bacteria</taxon>
        <taxon>Pseudomonadati</taxon>
        <taxon>Bacteroidota</taxon>
        <taxon>Chitinophagia</taxon>
        <taxon>Chitinophagales</taxon>
        <taxon>Chitinophagaceae</taxon>
        <taxon>Flavihumibacter</taxon>
    </lineage>
</organism>
<dbReference type="AlphaFoldDB" id="A0A0C1IV26"/>
<dbReference type="RefSeq" id="WP_039140124.1">
    <property type="nucleotide sequence ID" value="NZ_JSVC01000013.1"/>
</dbReference>
<dbReference type="Proteomes" id="UP000031408">
    <property type="component" value="Unassembled WGS sequence"/>
</dbReference>
<protein>
    <submittedName>
        <fullName evidence="2">Uncharacterized protein</fullName>
    </submittedName>
</protein>
<reference evidence="2 3" key="1">
    <citation type="submission" date="2014-11" db="EMBL/GenBank/DDBJ databases">
        <title>Genome sequence of Flavihumibacter solisilvae 3-3.</title>
        <authorList>
            <person name="Zhou G."/>
            <person name="Li M."/>
            <person name="Wang G."/>
        </authorList>
    </citation>
    <scope>NUCLEOTIDE SEQUENCE [LARGE SCALE GENOMIC DNA]</scope>
    <source>
        <strain evidence="2 3">3-3</strain>
    </source>
</reference>
<accession>A0A0C1IV26</accession>
<evidence type="ECO:0000313" key="2">
    <source>
        <dbReference type="EMBL" id="KIC94364.1"/>
    </source>
</evidence>
<evidence type="ECO:0000256" key="1">
    <source>
        <dbReference type="SAM" id="MobiDB-lite"/>
    </source>
</evidence>
<dbReference type="EMBL" id="JSVC01000013">
    <property type="protein sequence ID" value="KIC94364.1"/>
    <property type="molecule type" value="Genomic_DNA"/>
</dbReference>